<evidence type="ECO:0000256" key="4">
    <source>
        <dbReference type="ARBA" id="ARBA00023187"/>
    </source>
</evidence>
<dbReference type="GO" id="GO:0006397">
    <property type="term" value="P:mRNA processing"/>
    <property type="evidence" value="ECO:0007669"/>
    <property type="project" value="UniProtKB-KW"/>
</dbReference>
<sequence>MANQELSHDELWDDSALVDSWNDAFEEYKKYHSLARKGEKVEIVQETDMNAQVPSKAAAYLNANGTAKPSTAAPINFAPSSKQSDQSASKQPSLDTAATTAAATTSRPAAFPALASLPQTLIGGAQNEDLKNIMMSWYYAGYYTGIYEGQQKAWAEMHESMQAQEQQQQQQQQEGE</sequence>
<keyword evidence="5" id="KW-0539">Nucleus</keyword>
<evidence type="ECO:0000259" key="7">
    <source>
        <dbReference type="Pfam" id="PF20636"/>
    </source>
</evidence>
<evidence type="ECO:0000256" key="2">
    <source>
        <dbReference type="ARBA" id="ARBA00005371"/>
    </source>
</evidence>
<dbReference type="CDD" id="cd22852">
    <property type="entry name" value="SMN_C"/>
    <property type="match status" value="1"/>
</dbReference>
<protein>
    <recommendedName>
        <fullName evidence="7">Survival Motor Neuron Gemin2-binding domain-containing protein</fullName>
    </recommendedName>
</protein>
<dbReference type="Proteomes" id="UP000799539">
    <property type="component" value="Unassembled WGS sequence"/>
</dbReference>
<dbReference type="CDD" id="cd22851">
    <property type="entry name" value="SMN_N"/>
    <property type="match status" value="1"/>
</dbReference>
<dbReference type="PANTHER" id="PTHR39267:SF1">
    <property type="entry name" value="SURVIVAL MOTOR NEURON PROTEIN"/>
    <property type="match status" value="1"/>
</dbReference>
<comment type="subcellular location">
    <subcellularLocation>
        <location evidence="1">Nucleus</location>
    </subcellularLocation>
</comment>
<dbReference type="InterPro" id="IPR047313">
    <property type="entry name" value="SMN_C"/>
</dbReference>
<dbReference type="InterPro" id="IPR049481">
    <property type="entry name" value="SMN_G2-BD"/>
</dbReference>
<dbReference type="GO" id="GO:0005634">
    <property type="term" value="C:nucleus"/>
    <property type="evidence" value="ECO:0007669"/>
    <property type="project" value="UniProtKB-SubCell"/>
</dbReference>
<evidence type="ECO:0000313" key="9">
    <source>
        <dbReference type="Proteomes" id="UP000799539"/>
    </source>
</evidence>
<accession>A0A6A6F719</accession>
<evidence type="ECO:0000256" key="3">
    <source>
        <dbReference type="ARBA" id="ARBA00022664"/>
    </source>
</evidence>
<keyword evidence="4" id="KW-0508">mRNA splicing</keyword>
<evidence type="ECO:0000256" key="1">
    <source>
        <dbReference type="ARBA" id="ARBA00004123"/>
    </source>
</evidence>
<proteinExistence type="inferred from homology"/>
<dbReference type="InterPro" id="IPR040424">
    <property type="entry name" value="Smn1"/>
</dbReference>
<comment type="similarity">
    <text evidence="2">Belongs to the SMN family.</text>
</comment>
<dbReference type="GO" id="GO:0008380">
    <property type="term" value="P:RNA splicing"/>
    <property type="evidence" value="ECO:0007669"/>
    <property type="project" value="UniProtKB-KW"/>
</dbReference>
<feature type="domain" description="Survival Motor Neuron Gemin2-binding" evidence="7">
    <location>
        <begin position="9"/>
        <end position="32"/>
    </location>
</feature>
<keyword evidence="3" id="KW-0507">mRNA processing</keyword>
<dbReference type="OrthoDB" id="197400at2759"/>
<dbReference type="EMBL" id="ML992689">
    <property type="protein sequence ID" value="KAF2209090.1"/>
    <property type="molecule type" value="Genomic_DNA"/>
</dbReference>
<evidence type="ECO:0000313" key="8">
    <source>
        <dbReference type="EMBL" id="KAF2209090.1"/>
    </source>
</evidence>
<name>A0A6A6F719_9PEZI</name>
<dbReference type="AlphaFoldDB" id="A0A6A6F719"/>
<dbReference type="PANTHER" id="PTHR39267">
    <property type="entry name" value="SURVIVAL MOTOR NEURON-LIKE PROTEIN 1"/>
    <property type="match status" value="1"/>
</dbReference>
<evidence type="ECO:0000256" key="5">
    <source>
        <dbReference type="ARBA" id="ARBA00023242"/>
    </source>
</evidence>
<keyword evidence="9" id="KW-1185">Reference proteome</keyword>
<organism evidence="8 9">
    <name type="scientific">Cercospora zeae-maydis SCOH1-5</name>
    <dbReference type="NCBI Taxonomy" id="717836"/>
    <lineage>
        <taxon>Eukaryota</taxon>
        <taxon>Fungi</taxon>
        <taxon>Dikarya</taxon>
        <taxon>Ascomycota</taxon>
        <taxon>Pezizomycotina</taxon>
        <taxon>Dothideomycetes</taxon>
        <taxon>Dothideomycetidae</taxon>
        <taxon>Mycosphaerellales</taxon>
        <taxon>Mycosphaerellaceae</taxon>
        <taxon>Cercospora</taxon>
    </lineage>
</organism>
<feature type="region of interest" description="Disordered" evidence="6">
    <location>
        <begin position="157"/>
        <end position="176"/>
    </location>
</feature>
<feature type="compositionally biased region" description="Low complexity" evidence="6">
    <location>
        <begin position="78"/>
        <end position="101"/>
    </location>
</feature>
<reference evidence="8" key="1">
    <citation type="journal article" date="2020" name="Stud. Mycol.">
        <title>101 Dothideomycetes genomes: a test case for predicting lifestyles and emergence of pathogens.</title>
        <authorList>
            <person name="Haridas S."/>
            <person name="Albert R."/>
            <person name="Binder M."/>
            <person name="Bloem J."/>
            <person name="Labutti K."/>
            <person name="Salamov A."/>
            <person name="Andreopoulos B."/>
            <person name="Baker S."/>
            <person name="Barry K."/>
            <person name="Bills G."/>
            <person name="Bluhm B."/>
            <person name="Cannon C."/>
            <person name="Castanera R."/>
            <person name="Culley D."/>
            <person name="Daum C."/>
            <person name="Ezra D."/>
            <person name="Gonzalez J."/>
            <person name="Henrissat B."/>
            <person name="Kuo A."/>
            <person name="Liang C."/>
            <person name="Lipzen A."/>
            <person name="Lutzoni F."/>
            <person name="Magnuson J."/>
            <person name="Mondo S."/>
            <person name="Nolan M."/>
            <person name="Ohm R."/>
            <person name="Pangilinan J."/>
            <person name="Park H.-J."/>
            <person name="Ramirez L."/>
            <person name="Alfaro M."/>
            <person name="Sun H."/>
            <person name="Tritt A."/>
            <person name="Yoshinaga Y."/>
            <person name="Zwiers L.-H."/>
            <person name="Turgeon B."/>
            <person name="Goodwin S."/>
            <person name="Spatafora J."/>
            <person name="Crous P."/>
            <person name="Grigoriev I."/>
        </authorList>
    </citation>
    <scope>NUCLEOTIDE SEQUENCE</scope>
    <source>
        <strain evidence="8">SCOH1-5</strain>
    </source>
</reference>
<feature type="region of interest" description="Disordered" evidence="6">
    <location>
        <begin position="70"/>
        <end position="101"/>
    </location>
</feature>
<gene>
    <name evidence="8" type="ORF">CERZMDRAFT_100840</name>
</gene>
<evidence type="ECO:0000256" key="6">
    <source>
        <dbReference type="SAM" id="MobiDB-lite"/>
    </source>
</evidence>
<feature type="compositionally biased region" description="Low complexity" evidence="6">
    <location>
        <begin position="162"/>
        <end position="176"/>
    </location>
</feature>
<dbReference type="Pfam" id="PF20636">
    <property type="entry name" value="SMN_G2-BD"/>
    <property type="match status" value="1"/>
</dbReference>